<proteinExistence type="predicted"/>
<protein>
    <submittedName>
        <fullName evidence="3">RNA binding S1 domain protein</fullName>
    </submittedName>
</protein>
<evidence type="ECO:0000259" key="2">
    <source>
        <dbReference type="Pfam" id="PF06904"/>
    </source>
</evidence>
<gene>
    <name evidence="3" type="ORF">AVDCRST_MAG90-1137</name>
</gene>
<evidence type="ECO:0000256" key="1">
    <source>
        <dbReference type="SAM" id="MobiDB-lite"/>
    </source>
</evidence>
<feature type="compositionally biased region" description="Low complexity" evidence="1">
    <location>
        <begin position="289"/>
        <end position="304"/>
    </location>
</feature>
<dbReference type="EMBL" id="CADCUC010000209">
    <property type="protein sequence ID" value="CAA9322767.1"/>
    <property type="molecule type" value="Genomic_DNA"/>
</dbReference>
<feature type="compositionally biased region" description="Pro residues" evidence="1">
    <location>
        <begin position="305"/>
        <end position="317"/>
    </location>
</feature>
<feature type="domain" description="Extensin-like C-terminal" evidence="2">
    <location>
        <begin position="28"/>
        <end position="208"/>
    </location>
</feature>
<accession>A0A6J4L4L5</accession>
<dbReference type="Pfam" id="PF06904">
    <property type="entry name" value="Extensin-like_C"/>
    <property type="match status" value="1"/>
</dbReference>
<dbReference type="AlphaFoldDB" id="A0A6J4L4L5"/>
<feature type="region of interest" description="Disordered" evidence="1">
    <location>
        <begin position="210"/>
        <end position="336"/>
    </location>
</feature>
<feature type="compositionally biased region" description="Acidic residues" evidence="1">
    <location>
        <begin position="241"/>
        <end position="250"/>
    </location>
</feature>
<reference evidence="3" key="1">
    <citation type="submission" date="2020-02" db="EMBL/GenBank/DDBJ databases">
        <authorList>
            <person name="Meier V. D."/>
        </authorList>
    </citation>
    <scope>NUCLEOTIDE SEQUENCE</scope>
    <source>
        <strain evidence="3">AVDCRST_MAG90</strain>
    </source>
</reference>
<dbReference type="InterPro" id="IPR009683">
    <property type="entry name" value="Extensin-like_C"/>
</dbReference>
<sequence>MLIGLGVTGCGLSRHEQREAWRLQAEQACLSQKLVRPTAYMAQMSEISGPGTCGMNYPFKVAAFAEGTVGLTTRATLACPMIPRVDTWLNEVVQPAAAAYLGSAVVEIRSGSYACRSRNNQRGARLSEHSFGNAVDVMGFRLADGREVTVMKGWRGPAEEQDFLRESFVGACQLFNTVLGPGADAFHYDHFHLDLARHDPRGERRVCKPVIKFTPRSQGPEAYPQPEPEPSRPRQSQPPVETEEEEEDPFVIDQVSASPRISPKPSAVQARPAPSLSQSPRPEAPAPPSRTASSLPPASAAAYLPPRPVLSPPPPAARPREPMLLQPQVFNGHTLY</sequence>
<evidence type="ECO:0000313" key="3">
    <source>
        <dbReference type="EMBL" id="CAA9322767.1"/>
    </source>
</evidence>
<organism evidence="3">
    <name type="scientific">uncultured Microvirga sp</name>
    <dbReference type="NCBI Taxonomy" id="412392"/>
    <lineage>
        <taxon>Bacteria</taxon>
        <taxon>Pseudomonadati</taxon>
        <taxon>Pseudomonadota</taxon>
        <taxon>Alphaproteobacteria</taxon>
        <taxon>Hyphomicrobiales</taxon>
        <taxon>Methylobacteriaceae</taxon>
        <taxon>Microvirga</taxon>
        <taxon>environmental samples</taxon>
    </lineage>
</organism>
<name>A0A6J4L4L5_9HYPH</name>